<dbReference type="GeneID" id="64947505"/>
<organism evidence="1 2">
    <name type="scientific">Mycobacterium phage Centaur</name>
    <dbReference type="NCBI Taxonomy" id="2488784"/>
    <lineage>
        <taxon>Viruses</taxon>
        <taxon>Duplodnaviria</taxon>
        <taxon>Heunggongvirae</taxon>
        <taxon>Uroviricota</taxon>
        <taxon>Caudoviricetes</taxon>
        <taxon>Turbidovirus</taxon>
        <taxon>Turbidovirus centaur</taxon>
    </lineage>
</organism>
<dbReference type="Proteomes" id="UP000273202">
    <property type="component" value="Segment"/>
</dbReference>
<protein>
    <recommendedName>
        <fullName evidence="3">Tail assembly chaperone</fullName>
    </recommendedName>
</protein>
<evidence type="ECO:0000313" key="1">
    <source>
        <dbReference type="EMBL" id="AZF93462.1"/>
    </source>
</evidence>
<gene>
    <name evidence="1" type="primary">78</name>
    <name evidence="1" type="ORF">SEA_CENTAUR_78</name>
</gene>
<dbReference type="EMBL" id="MK061408">
    <property type="protein sequence ID" value="AZF93462.1"/>
    <property type="molecule type" value="Genomic_DNA"/>
</dbReference>
<dbReference type="KEGG" id="vg:64947505"/>
<proteinExistence type="predicted"/>
<reference evidence="1 2" key="1">
    <citation type="submission" date="2018-10" db="EMBL/GenBank/DDBJ databases">
        <authorList>
            <person name="Staples A.K."/>
            <person name="Chhabra S.A."/>
            <person name="Chang S.T."/>
            <person name="Gover H.T."/>
            <person name="Sandhu A."/>
            <person name="Gaffney B.L."/>
            <person name="King R.A."/>
            <person name="Rinehart C.A."/>
            <person name="Rowland N.S."/>
            <person name="Garlena R.A."/>
            <person name="Russell D.A."/>
            <person name="Pope W.H."/>
            <person name="Jacobs-Sera D."/>
            <person name="Hendrix R.W."/>
            <person name="Hatfull G.F."/>
        </authorList>
    </citation>
    <scope>NUCLEOTIDE SEQUENCE [LARGE SCALE GENOMIC DNA]</scope>
</reference>
<name>A0A3G8FHY2_9CAUD</name>
<accession>A0A3G8FHY2</accession>
<sequence>MAQDRKITKYEVSPIEDESDVLIGLKIQRTERITRESDNGRMLNYGQTVDVGEPLEIPLSKVADLVRELVDWPIYFASGAAARDR</sequence>
<dbReference type="RefSeq" id="YP_010063693.1">
    <property type="nucleotide sequence ID" value="NC_054808.1"/>
</dbReference>
<keyword evidence="2" id="KW-1185">Reference proteome</keyword>
<evidence type="ECO:0000313" key="2">
    <source>
        <dbReference type="Proteomes" id="UP000273202"/>
    </source>
</evidence>
<evidence type="ECO:0008006" key="3">
    <source>
        <dbReference type="Google" id="ProtNLM"/>
    </source>
</evidence>